<dbReference type="Pfam" id="PF24503">
    <property type="entry name" value="DUF7590"/>
    <property type="match status" value="1"/>
</dbReference>
<dbReference type="Gene3D" id="2.40.40.50">
    <property type="entry name" value="Ubiquitin fusion degradation protein UFD1, N-terminal domain"/>
    <property type="match status" value="1"/>
</dbReference>
<dbReference type="AlphaFoldDB" id="A0A2C5WW85"/>
<dbReference type="GO" id="GO:0034098">
    <property type="term" value="C:VCP-NPL4-UFD1 AAA ATPase complex"/>
    <property type="evidence" value="ECO:0007669"/>
    <property type="project" value="TreeGrafter"/>
</dbReference>
<dbReference type="Gene3D" id="6.10.130.10">
    <property type="entry name" value="Ubiquitin-protein ligase E3A, N-terminal zinc-binding domain (AZUL)"/>
    <property type="match status" value="1"/>
</dbReference>
<feature type="region of interest" description="Disordered" evidence="3">
    <location>
        <begin position="387"/>
        <end position="411"/>
    </location>
</feature>
<dbReference type="GO" id="GO:0031593">
    <property type="term" value="F:polyubiquitin modification-dependent protein binding"/>
    <property type="evidence" value="ECO:0007669"/>
    <property type="project" value="TreeGrafter"/>
</dbReference>
<keyword evidence="9" id="KW-1185">Reference proteome</keyword>
<keyword evidence="2" id="KW-0833">Ubl conjugation pathway</keyword>
<evidence type="ECO:0000259" key="7">
    <source>
        <dbReference type="Pfam" id="PF24842"/>
    </source>
</evidence>
<comment type="similarity">
    <text evidence="1">Belongs to the UFD1 family.</text>
</comment>
<feature type="domain" description="Ubiquitin-protein ligase E3A N-terminal zinc-binding" evidence="5">
    <location>
        <begin position="643"/>
        <end position="670"/>
    </location>
</feature>
<proteinExistence type="inferred from homology"/>
<feature type="compositionally biased region" description="Low complexity" evidence="3">
    <location>
        <begin position="390"/>
        <end position="405"/>
    </location>
</feature>
<dbReference type="Pfam" id="PF03152">
    <property type="entry name" value="UFD1_N1"/>
    <property type="match status" value="1"/>
</dbReference>
<feature type="domain" description="DUF7590" evidence="6">
    <location>
        <begin position="264"/>
        <end position="389"/>
    </location>
</feature>
<dbReference type="InterPro" id="IPR042556">
    <property type="entry name" value="AZUL_sf"/>
</dbReference>
<dbReference type="InterPro" id="IPR032353">
    <property type="entry name" value="AZUL"/>
</dbReference>
<dbReference type="InterPro" id="IPR056012">
    <property type="entry name" value="DUF7590"/>
</dbReference>
<dbReference type="STRING" id="1035309.A0A2C5WW85"/>
<dbReference type="InterPro" id="IPR004854">
    <property type="entry name" value="Ufd1-like"/>
</dbReference>
<comment type="caution">
    <text evidence="8">The sequence shown here is derived from an EMBL/GenBank/DDBJ whole genome shotgun (WGS) entry which is preliminary data.</text>
</comment>
<evidence type="ECO:0000313" key="9">
    <source>
        <dbReference type="Proteomes" id="UP000222788"/>
    </source>
</evidence>
<dbReference type="Pfam" id="PF23580">
    <property type="entry name" value="Znf_XAF1_N"/>
    <property type="match status" value="1"/>
</dbReference>
<evidence type="ECO:0000259" key="5">
    <source>
        <dbReference type="Pfam" id="PF16558"/>
    </source>
</evidence>
<feature type="region of interest" description="Disordered" evidence="3">
    <location>
        <begin position="323"/>
        <end position="345"/>
    </location>
</feature>
<protein>
    <submittedName>
        <fullName evidence="8">Uncharacterized protein</fullName>
    </submittedName>
</protein>
<dbReference type="InterPro" id="IPR055418">
    <property type="entry name" value="UFD1_N2"/>
</dbReference>
<feature type="compositionally biased region" description="Basic and acidic residues" evidence="3">
    <location>
        <begin position="329"/>
        <end position="345"/>
    </location>
</feature>
<feature type="domain" description="Ubiquitin fusion degradation protein UFD1 N-terminal subdomain 1" evidence="4">
    <location>
        <begin position="73"/>
        <end position="124"/>
    </location>
</feature>
<reference evidence="8 9" key="1">
    <citation type="journal article" date="2013" name="Fungal Biol.">
        <title>Analysis of microsatellite markers in the genome of the plant pathogen Ceratocystis fimbriata.</title>
        <authorList>
            <person name="Simpson M.C."/>
            <person name="Wilken P.M."/>
            <person name="Coetzee M.P."/>
            <person name="Wingfield M.J."/>
            <person name="Wingfield B.D."/>
        </authorList>
    </citation>
    <scope>NUCLEOTIDE SEQUENCE [LARGE SCALE GENOMIC DNA]</scope>
    <source>
        <strain evidence="8 9">CBS 114723</strain>
    </source>
</reference>
<dbReference type="GO" id="GO:0006511">
    <property type="term" value="P:ubiquitin-dependent protein catabolic process"/>
    <property type="evidence" value="ECO:0007669"/>
    <property type="project" value="InterPro"/>
</dbReference>
<evidence type="ECO:0000259" key="6">
    <source>
        <dbReference type="Pfam" id="PF24503"/>
    </source>
</evidence>
<feature type="region of interest" description="Disordered" evidence="3">
    <location>
        <begin position="124"/>
        <end position="144"/>
    </location>
</feature>
<evidence type="ECO:0000259" key="4">
    <source>
        <dbReference type="Pfam" id="PF03152"/>
    </source>
</evidence>
<evidence type="ECO:0000256" key="1">
    <source>
        <dbReference type="ARBA" id="ARBA00006043"/>
    </source>
</evidence>
<evidence type="ECO:0000256" key="3">
    <source>
        <dbReference type="SAM" id="MobiDB-lite"/>
    </source>
</evidence>
<dbReference type="InterPro" id="IPR042299">
    <property type="entry name" value="Ufd1-like_Nn"/>
</dbReference>
<reference evidence="8 9" key="2">
    <citation type="journal article" date="2013" name="IMA Fungus">
        <title>IMA Genome-F 1: Ceratocystis fimbriata: Draft nuclear genome sequence for the plant pathogen, Ceratocystis fimbriata.</title>
        <authorList>
            <person name="Wilken P.M."/>
            <person name="Steenkamp E.T."/>
            <person name="Wingfield M.J."/>
            <person name="de Beer Z.W."/>
            <person name="Wingfield B.D."/>
        </authorList>
    </citation>
    <scope>NUCLEOTIDE SEQUENCE [LARGE SCALE GENOMIC DNA]</scope>
    <source>
        <strain evidence="8 9">CBS 114723</strain>
    </source>
</reference>
<name>A0A2C5WW85_9PEZI</name>
<dbReference type="PANTHER" id="PTHR12555:SF15">
    <property type="entry name" value="FUSION DEGRADATION PROTEIN (UFD1), PUTATIVE (AFU_ORTHOLOGUE AFUA_4G04640)-RELATED"/>
    <property type="match status" value="1"/>
</dbReference>
<dbReference type="Proteomes" id="UP000222788">
    <property type="component" value="Unassembled WGS sequence"/>
</dbReference>
<dbReference type="Pfam" id="PF24842">
    <property type="entry name" value="UFD1_N2"/>
    <property type="match status" value="1"/>
</dbReference>
<evidence type="ECO:0000256" key="2">
    <source>
        <dbReference type="ARBA" id="ARBA00022786"/>
    </source>
</evidence>
<sequence>MAFPSEAPLPLKWSATFQLMHPDEARARNLVGDKIVLPQSALEQLLAAAERVNSDSSSPYRDYQGFQSSSHDQKLPHPLMFRLSNPVTGKTVFAGIQEFSAEESFIGLSPYLAETLGIDQQATLHPANSNSPVDLTQDDDSANPSDNKFAATTFPPIVVHAQQAPKGTFVRLRPLEAGYNSEDWRALLEKQLRARYTTLTKHAVLSFANGTAKYSFLIDQLQPEGHDGICVVDTDLEVDIQPLNEEQAKKTARILSERNSGSEGSSAGGEIDIWKAVDGQVVPGDYVNYQLPSWDHNRPLKIQVSGINSNTSIDLFVSPYSTRHRAPPRSHEHVFGNYEPAKDGTKSITIQPSNVELENADSLLIAVHGYQGPSTSSHSVAFSLRASAVSEPSNSPSSEPTPNSESRGDADEQCKNCQQWIPKRAMLLHENFCRRNNVTCPQCHNVFQKSSEEWANHWHCARDDAFGSSPVSKSKHDTIYHTKYTCEDCKQEFESLPLLAQHRTSVCPSKFILCQFCHLEVPQDGDPANPSAEMILSGLTAHELADGGRTTECHLCDKIVRLRDMQTHMKTHELNKVSRSPPPVCRNRRCGRTRFGVGPRGAVHSFAEPGSVDRLGFCPGCFEPLFATVHDPDGKAMRRRIERRYLTQLIAGCNKASCTNEWCKTGRKNQGLEPKGSKTSEALPMVKPLLEKIWQEDTPMFLCVEDLNQKRWSLAEMLAAENVFGLEWCIAAAEAENGDLDNMRVWLQNWAPRKV</sequence>
<dbReference type="EMBL" id="APWK03000161">
    <property type="protein sequence ID" value="PHH49894.1"/>
    <property type="molecule type" value="Genomic_DNA"/>
</dbReference>
<dbReference type="OrthoDB" id="193703at2759"/>
<dbReference type="GO" id="GO:0036503">
    <property type="term" value="P:ERAD pathway"/>
    <property type="evidence" value="ECO:0007669"/>
    <property type="project" value="TreeGrafter"/>
</dbReference>
<gene>
    <name evidence="8" type="ORF">CFIMG_002974RAa</name>
</gene>
<evidence type="ECO:0000313" key="8">
    <source>
        <dbReference type="EMBL" id="PHH49894.1"/>
    </source>
</evidence>
<accession>A0A2C5WW85</accession>
<dbReference type="Pfam" id="PF16558">
    <property type="entry name" value="AZUL"/>
    <property type="match status" value="1"/>
</dbReference>
<dbReference type="InterPro" id="IPR055417">
    <property type="entry name" value="UFD1_N1"/>
</dbReference>
<organism evidence="8 9">
    <name type="scientific">Ceratocystis fimbriata CBS 114723</name>
    <dbReference type="NCBI Taxonomy" id="1035309"/>
    <lineage>
        <taxon>Eukaryota</taxon>
        <taxon>Fungi</taxon>
        <taxon>Dikarya</taxon>
        <taxon>Ascomycota</taxon>
        <taxon>Pezizomycotina</taxon>
        <taxon>Sordariomycetes</taxon>
        <taxon>Hypocreomycetidae</taxon>
        <taxon>Microascales</taxon>
        <taxon>Ceratocystidaceae</taxon>
        <taxon>Ceratocystis</taxon>
    </lineage>
</organism>
<feature type="compositionally biased region" description="Polar residues" evidence="3">
    <location>
        <begin position="124"/>
        <end position="134"/>
    </location>
</feature>
<dbReference type="Gene3D" id="3.10.330.10">
    <property type="match status" value="1"/>
</dbReference>
<dbReference type="PANTHER" id="PTHR12555">
    <property type="entry name" value="UBIQUITIN FUSION DEGRADATON PROTEIN 1"/>
    <property type="match status" value="1"/>
</dbReference>
<feature type="domain" description="Ubiquitin fusion degradation protein UFD1 N-terminal subdomain 2" evidence="7">
    <location>
        <begin position="166"/>
        <end position="242"/>
    </location>
</feature>